<name>A0A1I7WZQ1_HETBA</name>
<proteinExistence type="predicted"/>
<sequence>MCGAVYDLFSLLIDEWGIECRDEMLHFFLPLGVNIADKLTVQPSGTDYSEDLWLFIDRLFILAMPDCNPCCIVDDQMYQIVFSALLAITRSLFSTSFHRSTYVLPESRIVLYASPLRLLAASQLVPQSFDNNRVTLEYTQHIKGKKNISILKSLSEWQFYLGDWSKGEMDHASRPYLVLSSLLVLKEMISRWGYRLSTFQLQFIGKILWAGRNKITLDQQRPIYCSVLADLITLKVFHEHCIKQENADTENPLVLISSIWRYAISSAHLECSFDAAISLMIAILKHFKDVLGEEEDIFESICEVLDRCRGGWRQSVQSLISYTLIEFEFNECRSFTGATTKFSGIGHWRNQNQFSLPGTDPIMRLSLWISSIQYALRIADFEKKSLSYLESFFQMSEKWMGDFVCNAQPQLLCQIALGRGIELLSPYLRMRFWENTKRCPDLFVHLISEEISVPVKLIRSVMKSISRRSDSSSNLVMKAAGRLLINTTAQLDTVIDLLLLLKECGRIIDQNSRETLVTQIMDVLMSDASSGELSILEVKSYKRLCFEYMMECYEPGTITDLTVMDIVDIFHSIKFISCFVLTSNAVISLLERSLPFPLLVQRLISHVLTDSSLWTLQGNILRYILKEKRLFEVCEEFIPNLLDYLDFHSISIASEDVYLDDAVVFNRSNYNIHMEKGKLNYSNIIIDVLISFTCRKIFSLRQSAIIKSLCKGNITAEDFPTAFYLSQR</sequence>
<protein>
    <submittedName>
        <fullName evidence="2">DUF2428 domain-containing protein</fullName>
    </submittedName>
</protein>
<dbReference type="Proteomes" id="UP000095283">
    <property type="component" value="Unplaced"/>
</dbReference>
<dbReference type="WBParaSite" id="Hba_10675">
    <property type="protein sequence ID" value="Hba_10675"/>
    <property type="gene ID" value="Hba_10675"/>
</dbReference>
<evidence type="ECO:0000313" key="1">
    <source>
        <dbReference type="Proteomes" id="UP000095283"/>
    </source>
</evidence>
<reference evidence="2" key="1">
    <citation type="submission" date="2016-11" db="UniProtKB">
        <authorList>
            <consortium name="WormBaseParasite"/>
        </authorList>
    </citation>
    <scope>IDENTIFICATION</scope>
</reference>
<dbReference type="AlphaFoldDB" id="A0A1I7WZQ1"/>
<keyword evidence="1" id="KW-1185">Reference proteome</keyword>
<evidence type="ECO:0000313" key="2">
    <source>
        <dbReference type="WBParaSite" id="Hba_10675"/>
    </source>
</evidence>
<organism evidence="1 2">
    <name type="scientific">Heterorhabditis bacteriophora</name>
    <name type="common">Entomopathogenic nematode worm</name>
    <dbReference type="NCBI Taxonomy" id="37862"/>
    <lineage>
        <taxon>Eukaryota</taxon>
        <taxon>Metazoa</taxon>
        <taxon>Ecdysozoa</taxon>
        <taxon>Nematoda</taxon>
        <taxon>Chromadorea</taxon>
        <taxon>Rhabditida</taxon>
        <taxon>Rhabditina</taxon>
        <taxon>Rhabditomorpha</taxon>
        <taxon>Strongyloidea</taxon>
        <taxon>Heterorhabditidae</taxon>
        <taxon>Heterorhabditis</taxon>
    </lineage>
</organism>
<accession>A0A1I7WZQ1</accession>